<organism evidence="1 2">
    <name type="scientific">Eubacterium limosum</name>
    <dbReference type="NCBI Taxonomy" id="1736"/>
    <lineage>
        <taxon>Bacteria</taxon>
        <taxon>Bacillati</taxon>
        <taxon>Bacillota</taxon>
        <taxon>Clostridia</taxon>
        <taxon>Eubacteriales</taxon>
        <taxon>Eubacteriaceae</taxon>
        <taxon>Eubacterium</taxon>
    </lineage>
</organism>
<name>A0ABT5UT38_EUBLI</name>
<keyword evidence="2" id="KW-1185">Reference proteome</keyword>
<proteinExistence type="predicted"/>
<dbReference type="EMBL" id="JAQSVD010000011">
    <property type="protein sequence ID" value="MDE1471925.1"/>
    <property type="molecule type" value="Genomic_DNA"/>
</dbReference>
<reference evidence="1 2" key="1">
    <citation type="submission" date="2023-02" db="EMBL/GenBank/DDBJ databases">
        <title>Comparative genome analysis of Eubacterium limosum species.</title>
        <authorList>
            <person name="Bak J.E."/>
        </authorList>
    </citation>
    <scope>NUCLEOTIDE SEQUENCE [LARGE SCALE GENOMIC DNA]</scope>
    <source>
        <strain evidence="1 2">KGMB01548</strain>
    </source>
</reference>
<dbReference type="RefSeq" id="WP_227208625.1">
    <property type="nucleotide sequence ID" value="NZ_JAJCLO010000013.1"/>
</dbReference>
<protein>
    <submittedName>
        <fullName evidence="1">Uncharacterized protein</fullName>
    </submittedName>
</protein>
<dbReference type="Proteomes" id="UP001215087">
    <property type="component" value="Unassembled WGS sequence"/>
</dbReference>
<comment type="caution">
    <text evidence="1">The sequence shown here is derived from an EMBL/GenBank/DDBJ whole genome shotgun (WGS) entry which is preliminary data.</text>
</comment>
<gene>
    <name evidence="1" type="ORF">PTZ04_16825</name>
</gene>
<evidence type="ECO:0000313" key="2">
    <source>
        <dbReference type="Proteomes" id="UP001215087"/>
    </source>
</evidence>
<evidence type="ECO:0000313" key="1">
    <source>
        <dbReference type="EMBL" id="MDE1471925.1"/>
    </source>
</evidence>
<sequence length="53" mass="6010">MMEIGHWIYKVFLSEKEMDTADGPLALAWIAKTKTDPAPLKTQWVKGCVEHPP</sequence>
<accession>A0ABT5UT38</accession>